<dbReference type="PANTHER" id="PTHR24421">
    <property type="entry name" value="NITRATE/NITRITE SENSOR PROTEIN NARX-RELATED"/>
    <property type="match status" value="1"/>
</dbReference>
<dbReference type="InterPro" id="IPR050482">
    <property type="entry name" value="Sensor_HK_TwoCompSys"/>
</dbReference>
<dbReference type="PATRIC" id="fig|1682.24.peg.1092"/>
<dbReference type="GO" id="GO:0000160">
    <property type="term" value="P:phosphorelay signal transduction system"/>
    <property type="evidence" value="ECO:0007669"/>
    <property type="project" value="UniProtKB-KW"/>
</dbReference>
<proteinExistence type="predicted"/>
<keyword evidence="2 4" id="KW-0418">Kinase</keyword>
<name>A0A0M4LRE3_BIFLI</name>
<dbReference type="EMBL" id="CP010411">
    <property type="protein sequence ID" value="ALE09169.1"/>
    <property type="molecule type" value="Genomic_DNA"/>
</dbReference>
<protein>
    <submittedName>
        <fullName evidence="4">Putative two-component sensor kinase</fullName>
    </submittedName>
</protein>
<evidence type="ECO:0000256" key="2">
    <source>
        <dbReference type="ARBA" id="ARBA00022777"/>
    </source>
</evidence>
<dbReference type="RefSeq" id="WP_060620591.1">
    <property type="nucleotide sequence ID" value="NZ_CP010411.1"/>
</dbReference>
<reference evidence="4 5" key="1">
    <citation type="submission" date="2014-12" db="EMBL/GenBank/DDBJ databases">
        <title>Complete genome sequence of Bifidobacterium longum subsp. infantis BT1.</title>
        <authorList>
            <person name="Kim J.F."/>
            <person name="Kwak M.-J."/>
        </authorList>
    </citation>
    <scope>NUCLEOTIDE SEQUENCE [LARGE SCALE GENOMIC DNA]</scope>
    <source>
        <strain evidence="4 5">BT1</strain>
    </source>
</reference>
<accession>A0A0M4LRE3</accession>
<keyword evidence="1" id="KW-0808">Transferase</keyword>
<evidence type="ECO:0000313" key="4">
    <source>
        <dbReference type="EMBL" id="ALE09169.1"/>
    </source>
</evidence>
<evidence type="ECO:0000256" key="3">
    <source>
        <dbReference type="ARBA" id="ARBA00023012"/>
    </source>
</evidence>
<dbReference type="Proteomes" id="UP000067206">
    <property type="component" value="Chromosome"/>
</dbReference>
<evidence type="ECO:0000256" key="1">
    <source>
        <dbReference type="ARBA" id="ARBA00022679"/>
    </source>
</evidence>
<evidence type="ECO:0000313" key="5">
    <source>
        <dbReference type="Proteomes" id="UP000067206"/>
    </source>
</evidence>
<organism evidence="4 5">
    <name type="scientific">Bifidobacterium longum subsp. infantis</name>
    <dbReference type="NCBI Taxonomy" id="1682"/>
    <lineage>
        <taxon>Bacteria</taxon>
        <taxon>Bacillati</taxon>
        <taxon>Actinomycetota</taxon>
        <taxon>Actinomycetes</taxon>
        <taxon>Bifidobacteriales</taxon>
        <taxon>Bifidobacteriaceae</taxon>
        <taxon>Bifidobacterium</taxon>
    </lineage>
</organism>
<dbReference type="GO" id="GO:0016301">
    <property type="term" value="F:kinase activity"/>
    <property type="evidence" value="ECO:0007669"/>
    <property type="project" value="UniProtKB-KW"/>
</dbReference>
<gene>
    <name evidence="4" type="ORF">RY67_1133</name>
</gene>
<sequence length="420" mass="46513">MNHENTKRNGLAQDQNDEIGTSSWMYMRAITVMAGCGYGSILLVASLVSGVIGWIAFAIGVVAMVLSIISIRFPLVAAIMQTLLWACICMVPALSELSWALFLSFAATLMLVSFRYTGLGIGLGIVQSSVTVVSHAMLGMSGASPSPIFDMIAVVALPAASCIGVGMQWRIRLMRMQQIRHELDRQREINEERRRRELIAATLHDQVTNRLAYQILRMQHDIRTWCEQPPQSEQYQAEISELLDISQDLLEKIRATIDVLGSETIADNESHDRVELPKSRMSPAPETEQEMLDAHLTQAKEEMRELGFAVNTQLLGTMPLSYDPKVLDIVHTGIDEFTSNMIKYADPIKECSLIVNITAADITVISSNTCNTKSSCYTARAMTGGRGLSQLRIKAKDINGTLSKDNSGKESIFRLSIPWQ</sequence>
<dbReference type="AlphaFoldDB" id="A0A0M4LRE3"/>
<keyword evidence="3" id="KW-0902">Two-component regulatory system</keyword>